<reference evidence="1 2" key="1">
    <citation type="submission" date="2019-02" db="EMBL/GenBank/DDBJ databases">
        <title>Pedobacter sp. RP-3-8 sp. nov., isolated from Arctic soil.</title>
        <authorList>
            <person name="Dahal R.H."/>
        </authorList>
    </citation>
    <scope>NUCLEOTIDE SEQUENCE [LARGE SCALE GENOMIC DNA]</scope>
    <source>
        <strain evidence="1 2">RP-3-8</strain>
    </source>
</reference>
<dbReference type="RefSeq" id="WP_131611492.1">
    <property type="nucleotide sequence ID" value="NZ_SJSM01000022.1"/>
</dbReference>
<evidence type="ECO:0000313" key="1">
    <source>
        <dbReference type="EMBL" id="TCC87856.1"/>
    </source>
</evidence>
<evidence type="ECO:0000313" key="2">
    <source>
        <dbReference type="Proteomes" id="UP000291117"/>
    </source>
</evidence>
<dbReference type="Proteomes" id="UP000291117">
    <property type="component" value="Unassembled WGS sequence"/>
</dbReference>
<organism evidence="1 2">
    <name type="scientific">Pedobacter hiemivivus</name>
    <dbReference type="NCBI Taxonomy" id="2530454"/>
    <lineage>
        <taxon>Bacteria</taxon>
        <taxon>Pseudomonadati</taxon>
        <taxon>Bacteroidota</taxon>
        <taxon>Sphingobacteriia</taxon>
        <taxon>Sphingobacteriales</taxon>
        <taxon>Sphingobacteriaceae</taxon>
        <taxon>Pedobacter</taxon>
    </lineage>
</organism>
<dbReference type="EMBL" id="SJSM01000022">
    <property type="protein sequence ID" value="TCC87856.1"/>
    <property type="molecule type" value="Genomic_DNA"/>
</dbReference>
<dbReference type="OrthoDB" id="799937at2"/>
<accession>A0A4V2MHU2</accession>
<comment type="caution">
    <text evidence="1">The sequence shown here is derived from an EMBL/GenBank/DDBJ whole genome shotgun (WGS) entry which is preliminary data.</text>
</comment>
<dbReference type="InterPro" id="IPR010982">
    <property type="entry name" value="Lambda_DNA-bd_dom_sf"/>
</dbReference>
<dbReference type="AlphaFoldDB" id="A0A4V2MHU2"/>
<gene>
    <name evidence="1" type="ORF">EZ444_22255</name>
</gene>
<evidence type="ECO:0008006" key="3">
    <source>
        <dbReference type="Google" id="ProtNLM"/>
    </source>
</evidence>
<dbReference type="GO" id="GO:0003677">
    <property type="term" value="F:DNA binding"/>
    <property type="evidence" value="ECO:0007669"/>
    <property type="project" value="InterPro"/>
</dbReference>
<proteinExistence type="predicted"/>
<dbReference type="Gene3D" id="1.10.260.40">
    <property type="entry name" value="lambda repressor-like DNA-binding domains"/>
    <property type="match status" value="1"/>
</dbReference>
<keyword evidence="2" id="KW-1185">Reference proteome</keyword>
<dbReference type="SUPFAM" id="SSF47413">
    <property type="entry name" value="lambda repressor-like DNA-binding domains"/>
    <property type="match status" value="1"/>
</dbReference>
<sequence>MKNKFKLFGEFVREIAERKNLRPSDLSELINCTKQNVSDIYKRRSIDSELMLILSRVLDYNLFSYYNDAEPIASFRQAEALAHQAALDKLTAELMHSTELLKQQDEVIRLLKEKEEFLRK</sequence>
<protein>
    <recommendedName>
        <fullName evidence="3">XRE family transcriptional regulator</fullName>
    </recommendedName>
</protein>
<name>A0A4V2MHU2_9SPHI</name>